<name>A0ABW8V7K1_9PROT</name>
<protein>
    <submittedName>
        <fullName evidence="2">Uncharacterized protein</fullName>
    </submittedName>
</protein>
<evidence type="ECO:0000256" key="1">
    <source>
        <dbReference type="SAM" id="MobiDB-lite"/>
    </source>
</evidence>
<keyword evidence="3" id="KW-1185">Reference proteome</keyword>
<organism evidence="2 3">
    <name type="scientific">Azospirillum argentinense</name>
    <dbReference type="NCBI Taxonomy" id="2970906"/>
    <lineage>
        <taxon>Bacteria</taxon>
        <taxon>Pseudomonadati</taxon>
        <taxon>Pseudomonadota</taxon>
        <taxon>Alphaproteobacteria</taxon>
        <taxon>Rhodospirillales</taxon>
        <taxon>Azospirillaceae</taxon>
        <taxon>Azospirillum</taxon>
    </lineage>
</organism>
<feature type="compositionally biased region" description="Basic and acidic residues" evidence="1">
    <location>
        <begin position="29"/>
        <end position="53"/>
    </location>
</feature>
<evidence type="ECO:0000313" key="2">
    <source>
        <dbReference type="EMBL" id="MFL7902311.1"/>
    </source>
</evidence>
<comment type="caution">
    <text evidence="2">The sequence shown here is derived from an EMBL/GenBank/DDBJ whole genome shotgun (WGS) entry which is preliminary data.</text>
</comment>
<dbReference type="Proteomes" id="UP001628281">
    <property type="component" value="Unassembled WGS sequence"/>
</dbReference>
<reference evidence="2 3" key="1">
    <citation type="submission" date="2024-11" db="EMBL/GenBank/DDBJ databases">
        <title>Draft genome sequences of two bacteria associated to sugarcane roots in Colombia.</title>
        <authorList>
            <person name="Pardo-Diaz S."/>
            <person name="Masmela-Mendoza J."/>
            <person name="Delgadillo-Duran P."/>
            <person name="Bautista E.J."/>
            <person name="Rojas-Tapias D.F."/>
        </authorList>
    </citation>
    <scope>NUCLEOTIDE SEQUENCE [LARGE SCALE GENOMIC DNA]</scope>
    <source>
        <strain evidence="2 3">Ap18</strain>
    </source>
</reference>
<dbReference type="EMBL" id="JBJLSN010000017">
    <property type="protein sequence ID" value="MFL7902311.1"/>
    <property type="molecule type" value="Genomic_DNA"/>
</dbReference>
<evidence type="ECO:0000313" key="3">
    <source>
        <dbReference type="Proteomes" id="UP001628281"/>
    </source>
</evidence>
<accession>A0ABW8V7K1</accession>
<feature type="region of interest" description="Disordered" evidence="1">
    <location>
        <begin position="28"/>
        <end position="53"/>
    </location>
</feature>
<dbReference type="RefSeq" id="WP_407824394.1">
    <property type="nucleotide sequence ID" value="NZ_JBJLSN010000017.1"/>
</dbReference>
<sequence length="53" mass="6115">MVSIQMAPTPGEKRLYVQILDALNVDTLSHMDKDQREQERRPHPSPGRRSEIS</sequence>
<gene>
    <name evidence="2" type="ORF">ACJ41P_14325</name>
</gene>
<proteinExistence type="predicted"/>